<evidence type="ECO:0000256" key="5">
    <source>
        <dbReference type="SAM" id="MobiDB-lite"/>
    </source>
</evidence>
<comment type="caution">
    <text evidence="9">The sequence shown here is derived from an EMBL/GenBank/DDBJ whole genome shotgun (WGS) entry which is preliminary data.</text>
</comment>
<dbReference type="AlphaFoldDB" id="A0A9N9BBX8"/>
<dbReference type="PANTHER" id="PTHR11709">
    <property type="entry name" value="MULTI-COPPER OXIDASE"/>
    <property type="match status" value="1"/>
</dbReference>
<feature type="compositionally biased region" description="Acidic residues" evidence="5">
    <location>
        <begin position="471"/>
        <end position="484"/>
    </location>
</feature>
<evidence type="ECO:0000256" key="3">
    <source>
        <dbReference type="ARBA" id="ARBA00023002"/>
    </source>
</evidence>
<keyword evidence="3" id="KW-0560">Oxidoreductase</keyword>
<gene>
    <name evidence="9" type="ORF">CPELLU_LOCUS5271</name>
</gene>
<dbReference type="EMBL" id="CAJVQA010002978">
    <property type="protein sequence ID" value="CAG8562556.1"/>
    <property type="molecule type" value="Genomic_DNA"/>
</dbReference>
<keyword evidence="10" id="KW-1185">Reference proteome</keyword>
<feature type="compositionally biased region" description="Low complexity" evidence="5">
    <location>
        <begin position="485"/>
        <end position="525"/>
    </location>
</feature>
<evidence type="ECO:0000313" key="9">
    <source>
        <dbReference type="EMBL" id="CAG8562556.1"/>
    </source>
</evidence>
<feature type="domain" description="Plastocyanin-like" evidence="7">
    <location>
        <begin position="309"/>
        <end position="434"/>
    </location>
</feature>
<dbReference type="Gene3D" id="2.60.40.420">
    <property type="entry name" value="Cupredoxins - blue copper proteins"/>
    <property type="match status" value="3"/>
</dbReference>
<accession>A0A9N9BBX8</accession>
<dbReference type="GO" id="GO:0016491">
    <property type="term" value="F:oxidoreductase activity"/>
    <property type="evidence" value="ECO:0007669"/>
    <property type="project" value="UniProtKB-KW"/>
</dbReference>
<dbReference type="Proteomes" id="UP000789759">
    <property type="component" value="Unassembled WGS sequence"/>
</dbReference>
<feature type="domain" description="Plastocyanin-like" evidence="8">
    <location>
        <begin position="2"/>
        <end position="60"/>
    </location>
</feature>
<dbReference type="Pfam" id="PF00394">
    <property type="entry name" value="Cu-oxidase"/>
    <property type="match status" value="1"/>
</dbReference>
<evidence type="ECO:0000313" key="10">
    <source>
        <dbReference type="Proteomes" id="UP000789759"/>
    </source>
</evidence>
<feature type="region of interest" description="Disordered" evidence="5">
    <location>
        <begin position="459"/>
        <end position="552"/>
    </location>
</feature>
<dbReference type="PROSITE" id="PS00079">
    <property type="entry name" value="MULTICOPPER_OXIDASE1"/>
    <property type="match status" value="2"/>
</dbReference>
<evidence type="ECO:0000256" key="1">
    <source>
        <dbReference type="ARBA" id="ARBA00010609"/>
    </source>
</evidence>
<keyword evidence="4" id="KW-0186">Copper</keyword>
<evidence type="ECO:0000259" key="8">
    <source>
        <dbReference type="Pfam" id="PF07732"/>
    </source>
</evidence>
<evidence type="ECO:0000256" key="4">
    <source>
        <dbReference type="ARBA" id="ARBA00023008"/>
    </source>
</evidence>
<dbReference type="InterPro" id="IPR011707">
    <property type="entry name" value="Cu-oxidase-like_N"/>
</dbReference>
<comment type="similarity">
    <text evidence="1">Belongs to the multicopper oxidase family.</text>
</comment>
<evidence type="ECO:0000259" key="7">
    <source>
        <dbReference type="Pfam" id="PF07731"/>
    </source>
</evidence>
<protein>
    <submittedName>
        <fullName evidence="9">7678_t:CDS:1</fullName>
    </submittedName>
</protein>
<dbReference type="PANTHER" id="PTHR11709:SF511">
    <property type="entry name" value="LACCASE"/>
    <property type="match status" value="1"/>
</dbReference>
<feature type="compositionally biased region" description="Acidic residues" evidence="5">
    <location>
        <begin position="526"/>
        <end position="552"/>
    </location>
</feature>
<dbReference type="FunFam" id="2.60.40.420:FF:000045">
    <property type="entry name" value="Laccase 2"/>
    <property type="match status" value="1"/>
</dbReference>
<dbReference type="InterPro" id="IPR001117">
    <property type="entry name" value="Cu-oxidase_2nd"/>
</dbReference>
<dbReference type="OrthoDB" id="2121828at2759"/>
<dbReference type="SUPFAM" id="SSF49503">
    <property type="entry name" value="Cupredoxins"/>
    <property type="match status" value="3"/>
</dbReference>
<dbReference type="InterPro" id="IPR045087">
    <property type="entry name" value="Cu-oxidase_fam"/>
</dbReference>
<evidence type="ECO:0000256" key="2">
    <source>
        <dbReference type="ARBA" id="ARBA00022723"/>
    </source>
</evidence>
<dbReference type="InterPro" id="IPR002355">
    <property type="entry name" value="Cu_oxidase_Cu_BS"/>
</dbReference>
<evidence type="ECO:0000259" key="6">
    <source>
        <dbReference type="Pfam" id="PF00394"/>
    </source>
</evidence>
<reference evidence="9" key="1">
    <citation type="submission" date="2021-06" db="EMBL/GenBank/DDBJ databases">
        <authorList>
            <person name="Kallberg Y."/>
            <person name="Tangrot J."/>
            <person name="Rosling A."/>
        </authorList>
    </citation>
    <scope>NUCLEOTIDE SEQUENCE</scope>
    <source>
        <strain evidence="9">FL966</strain>
    </source>
</reference>
<feature type="domain" description="Plastocyanin-like" evidence="6">
    <location>
        <begin position="70"/>
        <end position="237"/>
    </location>
</feature>
<dbReference type="GO" id="GO:0005507">
    <property type="term" value="F:copper ion binding"/>
    <property type="evidence" value="ECO:0007669"/>
    <property type="project" value="InterPro"/>
</dbReference>
<proteinExistence type="inferred from homology"/>
<name>A0A9N9BBX8_9GLOM</name>
<dbReference type="InterPro" id="IPR033138">
    <property type="entry name" value="Cu_oxidase_CS"/>
</dbReference>
<dbReference type="Pfam" id="PF07731">
    <property type="entry name" value="Cu-oxidase_2"/>
    <property type="match status" value="1"/>
</dbReference>
<organism evidence="9 10">
    <name type="scientific">Cetraspora pellucida</name>
    <dbReference type="NCBI Taxonomy" id="1433469"/>
    <lineage>
        <taxon>Eukaryota</taxon>
        <taxon>Fungi</taxon>
        <taxon>Fungi incertae sedis</taxon>
        <taxon>Mucoromycota</taxon>
        <taxon>Glomeromycotina</taxon>
        <taxon>Glomeromycetes</taxon>
        <taxon>Diversisporales</taxon>
        <taxon>Gigasporaceae</taxon>
        <taxon>Cetraspora</taxon>
    </lineage>
</organism>
<dbReference type="PROSITE" id="PS00080">
    <property type="entry name" value="MULTICOPPER_OXIDASE2"/>
    <property type="match status" value="1"/>
</dbReference>
<dbReference type="Pfam" id="PF07732">
    <property type="entry name" value="Cu-oxidase_3"/>
    <property type="match status" value="1"/>
</dbReference>
<dbReference type="InterPro" id="IPR008972">
    <property type="entry name" value="Cupredoxin"/>
</dbReference>
<dbReference type="InterPro" id="IPR011706">
    <property type="entry name" value="Cu-oxidase_C"/>
</dbReference>
<sequence>MNETTWFDGVPGLSQCPQISGTKFEYKFTVNQYGTYWYHSHFMAQYVDGLKGPIVIHDPDDPYLSSYDYEYVMTVSDWYHDPTGNFMPTFRSGNDPVPDSGEISGVGRYDCSKAPEGSSCVDKGYATYKVQQGKKYRFRIINTSAMSHFTVSFDNHPMDIIEVEGTNVKRTTVNFLPINIAERYSVIIECNQTVASYWIRATISRCSIPYRPGDPNTINSNSALNYTVLGILRYEGAPETNPQSTAFKTPTPNCFDQDPNTLKPYVPEPPPQDNVYTISFTVNVVLLPSSKLLAAVINKSSFVPDFSYPTLMRLRDGQDPSRFLVSDNAYGYNISSGATVELLVRNDENRTHPFHLHGHAFWVVCQGDPGTNTNSRSSLKCNYNDPPKRDIVTLKPLSLTAIRYVADNPGVWAFHCHIEWHVEMGMVAQLIESPEILTSKLIPNMPEEVAELCDQFDNTNALYSDPSSQDDSSEDNNSSDDNQDNNDNNQENNDNNQDNNSSDDNQDNNQDNNSSDDNQDNNSSDDNQDNDSSDDSPQDDSSPDDSPQDDSS</sequence>
<keyword evidence="2" id="KW-0479">Metal-binding</keyword>